<dbReference type="SUPFAM" id="SSF64376">
    <property type="entry name" value="YlxR-like"/>
    <property type="match status" value="1"/>
</dbReference>
<dbReference type="Proteomes" id="UP000535543">
    <property type="component" value="Unassembled WGS sequence"/>
</dbReference>
<gene>
    <name evidence="2" type="ORF">FGL95_03940</name>
</gene>
<reference evidence="2 3" key="2">
    <citation type="submission" date="2020-06" db="EMBL/GenBank/DDBJ databases">
        <title>Antribacter stalactiti gen. nov., sp. nov., a new member of the family Nacardiaceae isolated from a cave.</title>
        <authorList>
            <person name="Kim I.S."/>
        </authorList>
    </citation>
    <scope>NUCLEOTIDE SEQUENCE [LARGE SCALE GENOMIC DNA]</scope>
    <source>
        <strain evidence="2 3">YC2-7</strain>
    </source>
</reference>
<dbReference type="PANTHER" id="PTHR34215">
    <property type="entry name" value="BLL0784 PROTEIN"/>
    <property type="match status" value="1"/>
</dbReference>
<comment type="caution">
    <text evidence="2">The sequence shown here is derived from an EMBL/GenBank/DDBJ whole genome shotgun (WGS) entry which is preliminary data.</text>
</comment>
<proteinExistence type="predicted"/>
<dbReference type="Pfam" id="PF04296">
    <property type="entry name" value="YlxR"/>
    <property type="match status" value="1"/>
</dbReference>
<keyword evidence="3" id="KW-1185">Reference proteome</keyword>
<dbReference type="AlphaFoldDB" id="A0A848KDV6"/>
<feature type="domain" description="YlxR" evidence="1">
    <location>
        <begin position="19"/>
        <end position="85"/>
    </location>
</feature>
<dbReference type="InterPro" id="IPR037465">
    <property type="entry name" value="YlxR"/>
</dbReference>
<dbReference type="RefSeq" id="WP_169584871.1">
    <property type="nucleotide sequence ID" value="NZ_VCQU01000001.1"/>
</dbReference>
<name>A0A848KDV6_9NOCA</name>
<dbReference type="Gene3D" id="3.30.1230.10">
    <property type="entry name" value="YlxR-like"/>
    <property type="match status" value="1"/>
</dbReference>
<protein>
    <submittedName>
        <fullName evidence="2">YlxR family protein</fullName>
    </submittedName>
</protein>
<organism evidence="2 3">
    <name type="scientific">Antrihabitans stalactiti</name>
    <dbReference type="NCBI Taxonomy" id="2584121"/>
    <lineage>
        <taxon>Bacteria</taxon>
        <taxon>Bacillati</taxon>
        <taxon>Actinomycetota</taxon>
        <taxon>Actinomycetes</taxon>
        <taxon>Mycobacteriales</taxon>
        <taxon>Nocardiaceae</taxon>
        <taxon>Antrihabitans</taxon>
    </lineage>
</organism>
<dbReference type="EMBL" id="VCQU01000001">
    <property type="protein sequence ID" value="NMN94187.1"/>
    <property type="molecule type" value="Genomic_DNA"/>
</dbReference>
<sequence length="116" mass="13075">MVQHEPPISARSPSGIPVRTCVGCRERGLAADLLRVVAREREAEGYELLPDPRRRLPGRGAWLHPVSSCLAIAEKRRAFGRALRVSGFLDISAVVRLIEPDRTENEYLEKNRHEHS</sequence>
<dbReference type="InterPro" id="IPR035931">
    <property type="entry name" value="YlxR-like_sf"/>
</dbReference>
<dbReference type="PANTHER" id="PTHR34215:SF1">
    <property type="entry name" value="YLXR DOMAIN-CONTAINING PROTEIN"/>
    <property type="match status" value="1"/>
</dbReference>
<evidence type="ECO:0000313" key="2">
    <source>
        <dbReference type="EMBL" id="NMN94187.1"/>
    </source>
</evidence>
<evidence type="ECO:0000259" key="1">
    <source>
        <dbReference type="Pfam" id="PF04296"/>
    </source>
</evidence>
<reference evidence="2 3" key="1">
    <citation type="submission" date="2019-05" db="EMBL/GenBank/DDBJ databases">
        <authorList>
            <person name="Lee S.D."/>
        </authorList>
    </citation>
    <scope>NUCLEOTIDE SEQUENCE [LARGE SCALE GENOMIC DNA]</scope>
    <source>
        <strain evidence="2 3">YC2-7</strain>
    </source>
</reference>
<dbReference type="InterPro" id="IPR007393">
    <property type="entry name" value="YlxR_dom"/>
</dbReference>
<evidence type="ECO:0000313" key="3">
    <source>
        <dbReference type="Proteomes" id="UP000535543"/>
    </source>
</evidence>
<accession>A0A848KDV6</accession>